<protein>
    <recommendedName>
        <fullName evidence="3">Molybdopterin synthase sulfur carrier subunit</fullName>
    </recommendedName>
</protein>
<evidence type="ECO:0000256" key="3">
    <source>
        <dbReference type="ARBA" id="ARBA00024247"/>
    </source>
</evidence>
<keyword evidence="5" id="KW-1185">Reference proteome</keyword>
<dbReference type="InterPro" id="IPR016155">
    <property type="entry name" value="Mopterin_synth/thiamin_S_b"/>
</dbReference>
<dbReference type="InterPro" id="IPR003749">
    <property type="entry name" value="ThiS/MoaD-like"/>
</dbReference>
<dbReference type="AlphaFoldDB" id="A0A1H9MZD4"/>
<comment type="similarity">
    <text evidence="2">Belongs to the MoaD family.</text>
</comment>
<keyword evidence="1" id="KW-0547">Nucleotide-binding</keyword>
<dbReference type="UniPathway" id="UPA00344"/>
<reference evidence="5" key="1">
    <citation type="submission" date="2016-10" db="EMBL/GenBank/DDBJ databases">
        <authorList>
            <person name="Varghese N."/>
            <person name="Submissions S."/>
        </authorList>
    </citation>
    <scope>NUCLEOTIDE SEQUENCE [LARGE SCALE GENOMIC DNA]</scope>
    <source>
        <strain evidence="5">DSM 24740</strain>
    </source>
</reference>
<evidence type="ECO:0000256" key="1">
    <source>
        <dbReference type="ARBA" id="ARBA00022741"/>
    </source>
</evidence>
<dbReference type="Pfam" id="PF02597">
    <property type="entry name" value="ThiS"/>
    <property type="match status" value="1"/>
</dbReference>
<evidence type="ECO:0000256" key="2">
    <source>
        <dbReference type="ARBA" id="ARBA00024200"/>
    </source>
</evidence>
<name>A0A1H9MZD4_9BACT</name>
<dbReference type="Gene3D" id="3.10.20.30">
    <property type="match status" value="1"/>
</dbReference>
<evidence type="ECO:0000313" key="5">
    <source>
        <dbReference type="Proteomes" id="UP000199021"/>
    </source>
</evidence>
<dbReference type="RefSeq" id="WP_090172651.1">
    <property type="nucleotide sequence ID" value="NZ_FOFB01000032.1"/>
</dbReference>
<accession>A0A1H9MZD4</accession>
<dbReference type="InParanoid" id="A0A1H9MZD4"/>
<dbReference type="SUPFAM" id="SSF54285">
    <property type="entry name" value="MoaD/ThiS"/>
    <property type="match status" value="1"/>
</dbReference>
<dbReference type="PANTHER" id="PTHR33359:SF1">
    <property type="entry name" value="MOLYBDOPTERIN SYNTHASE SULFUR CARRIER SUBUNIT"/>
    <property type="match status" value="1"/>
</dbReference>
<sequence length="81" mass="8544">MINHTILTFAAAREIVGAASFKTDLAPGATVSDLRARILEAYPAFGELSDFAIARNEAYALPEEVLVEGDELVIIPPVSGG</sequence>
<organism evidence="4 5">
    <name type="scientific">Neolewinella agarilytica</name>
    <dbReference type="NCBI Taxonomy" id="478744"/>
    <lineage>
        <taxon>Bacteria</taxon>
        <taxon>Pseudomonadati</taxon>
        <taxon>Bacteroidota</taxon>
        <taxon>Saprospiria</taxon>
        <taxon>Saprospirales</taxon>
        <taxon>Lewinellaceae</taxon>
        <taxon>Neolewinella</taxon>
    </lineage>
</organism>
<dbReference type="STRING" id="478744.SAMN05444359_13255"/>
<evidence type="ECO:0000313" key="4">
    <source>
        <dbReference type="EMBL" id="SER28887.1"/>
    </source>
</evidence>
<dbReference type="GO" id="GO:0000166">
    <property type="term" value="F:nucleotide binding"/>
    <property type="evidence" value="ECO:0007669"/>
    <property type="project" value="UniProtKB-KW"/>
</dbReference>
<proteinExistence type="inferred from homology"/>
<gene>
    <name evidence="4" type="ORF">SAMN05444359_13255</name>
</gene>
<dbReference type="PANTHER" id="PTHR33359">
    <property type="entry name" value="MOLYBDOPTERIN SYNTHASE SULFUR CARRIER SUBUNIT"/>
    <property type="match status" value="1"/>
</dbReference>
<dbReference type="GO" id="GO:1990133">
    <property type="term" value="C:molybdopterin adenylyltransferase complex"/>
    <property type="evidence" value="ECO:0007669"/>
    <property type="project" value="TreeGrafter"/>
</dbReference>
<dbReference type="InterPro" id="IPR044672">
    <property type="entry name" value="MOCS2A"/>
</dbReference>
<dbReference type="FunCoup" id="A0A1H9MZD4">
    <property type="interactions" value="56"/>
</dbReference>
<dbReference type="OrthoDB" id="598356at2"/>
<dbReference type="CDD" id="cd00754">
    <property type="entry name" value="Ubl_MoaD"/>
    <property type="match status" value="1"/>
</dbReference>
<dbReference type="GO" id="GO:0006777">
    <property type="term" value="P:Mo-molybdopterin cofactor biosynthetic process"/>
    <property type="evidence" value="ECO:0007669"/>
    <property type="project" value="InterPro"/>
</dbReference>
<dbReference type="Proteomes" id="UP000199021">
    <property type="component" value="Unassembled WGS sequence"/>
</dbReference>
<dbReference type="InterPro" id="IPR012675">
    <property type="entry name" value="Beta-grasp_dom_sf"/>
</dbReference>
<dbReference type="EMBL" id="FOFB01000032">
    <property type="protein sequence ID" value="SER28887.1"/>
    <property type="molecule type" value="Genomic_DNA"/>
</dbReference>